<organism evidence="1 2">
    <name type="scientific">Irpex rosettiformis</name>
    <dbReference type="NCBI Taxonomy" id="378272"/>
    <lineage>
        <taxon>Eukaryota</taxon>
        <taxon>Fungi</taxon>
        <taxon>Dikarya</taxon>
        <taxon>Basidiomycota</taxon>
        <taxon>Agaricomycotina</taxon>
        <taxon>Agaricomycetes</taxon>
        <taxon>Polyporales</taxon>
        <taxon>Irpicaceae</taxon>
        <taxon>Irpex</taxon>
    </lineage>
</organism>
<comment type="caution">
    <text evidence="1">The sequence shown here is derived from an EMBL/GenBank/DDBJ whole genome shotgun (WGS) entry which is preliminary data.</text>
</comment>
<evidence type="ECO:0000313" key="1">
    <source>
        <dbReference type="EMBL" id="KAI0091392.1"/>
    </source>
</evidence>
<proteinExistence type="predicted"/>
<evidence type="ECO:0000313" key="2">
    <source>
        <dbReference type="Proteomes" id="UP001055072"/>
    </source>
</evidence>
<accession>A0ACB8UAT1</accession>
<dbReference type="Proteomes" id="UP001055072">
    <property type="component" value="Unassembled WGS sequence"/>
</dbReference>
<reference evidence="1" key="1">
    <citation type="journal article" date="2021" name="Environ. Microbiol.">
        <title>Gene family expansions and transcriptome signatures uncover fungal adaptations to wood decay.</title>
        <authorList>
            <person name="Hage H."/>
            <person name="Miyauchi S."/>
            <person name="Viragh M."/>
            <person name="Drula E."/>
            <person name="Min B."/>
            <person name="Chaduli D."/>
            <person name="Navarro D."/>
            <person name="Favel A."/>
            <person name="Norest M."/>
            <person name="Lesage-Meessen L."/>
            <person name="Balint B."/>
            <person name="Merenyi Z."/>
            <person name="de Eugenio L."/>
            <person name="Morin E."/>
            <person name="Martinez A.T."/>
            <person name="Baldrian P."/>
            <person name="Stursova M."/>
            <person name="Martinez M.J."/>
            <person name="Novotny C."/>
            <person name="Magnuson J.K."/>
            <person name="Spatafora J.W."/>
            <person name="Maurice S."/>
            <person name="Pangilinan J."/>
            <person name="Andreopoulos W."/>
            <person name="LaButti K."/>
            <person name="Hundley H."/>
            <person name="Na H."/>
            <person name="Kuo A."/>
            <person name="Barry K."/>
            <person name="Lipzen A."/>
            <person name="Henrissat B."/>
            <person name="Riley R."/>
            <person name="Ahrendt S."/>
            <person name="Nagy L.G."/>
            <person name="Grigoriev I.V."/>
            <person name="Martin F."/>
            <person name="Rosso M.N."/>
        </authorList>
    </citation>
    <scope>NUCLEOTIDE SEQUENCE</scope>
    <source>
        <strain evidence="1">CBS 384.51</strain>
    </source>
</reference>
<keyword evidence="2" id="KW-1185">Reference proteome</keyword>
<dbReference type="EMBL" id="MU274905">
    <property type="protein sequence ID" value="KAI0091392.1"/>
    <property type="molecule type" value="Genomic_DNA"/>
</dbReference>
<sequence length="1464" mass="164799">MAPLHRTAVFFWSLFLLTGLVIAQRDPESTISYFQNAPARLFFFDDTTSVIYFDSSTRNVYVSDNEGKEWKLAEDVPEGKAAMVIEHPFDNNYAFILTKGTTHYRTDDRGKTWSSFTVPVSPAYVGKPLSFHSNSKKYGYILYQGIRCENGIFGESCFDDTYYTTDAFSSEAKLLLSDTSKCQFAHSSKGFRHSTHDDLVYCVAFDSTGSNGMHSLSSSKLFSSTDFFDKEQRVEDLGISKNARGVVAFAIVGKFAVVALRDLSPGNNGEMLLYVTVDTKTWAKGQFPHASSAQLRENAYTIVESTTHSLAVDVMLHDRSTIGTLFVSNSNGTFFVESLKDTNRNKFGYVDYENLYGVEGVGLANVVSNAKEVEVRRKEKKLQSRITFDDGRTWSRLRPPTEDSDGRRIGCNPADNDCSLHLHSVTDAHNFGPVFSSPAPGFVMGVGSIGEYLRPYKECDTFLSKDAGVTWTMVRKDAHHYEFGDSGSIVVIADDEEPTDEIRYSTDLGKTWNKYGLGIKLRVRGLTTIRDSTSQKFILFGQISKRDQKADLGPVATVFLDFANTRPRQCGSDDFEDWYARSSTHECLMGHKQYYGRRKPDANCYVGKKFVDPIAQYEDCGCTDEDYECDYNFIRQGGKCVAAGPEPIQAGECAPDSPKKTFKGSSGYRKIPGNTCDGNKGLKKDTPVDKPCSQAEPQEGQIFHQTFEFPAAVQQYSYFKESRTILVRLADHTVWQSSNEGYIWQQVLPDEKFVAFYLHAYSHDRAYLITESEKYFYTTDTGETWYPLTAPIPPNGFGLAVLHFHPIHSDYLIWTGQQDCAAFGPSCHVEAFYTRDNGRKWDSIDTYVRNCGWARDAELRIDPDQILCESYQKKAGNQKFFQNDNPLELISGTDFYNKRTKLFNHIVGFAKFSEFLIVAEYQPEKRSLDIQVSLDGRKFATGLFPPTLRLEQHAYTILESSTKSVFLHVTVSEQPNLWWGDILKSNSNGTYFGVSADYVNRNVNGYVDFEKVIGLDGIALINVVGNPHTAPLTGTKEIQSRITHNDGGTWKTLTPPPKDANGNKYECTSTSCALHVHGFTERFDSRATYSTPSVPGLLMAVGNVGEKLAPYTESDTFLSRDGGFTWEEVHKDAHLWEFGDSGSVLVMVNDEEPTDHVMYSLNEGMSWTEYRFSDEKVRVKSIVTVQEDTSRKFILLGLYPRSPKTAVAIHLDFSALTKRKCVLDTTDPNHDDFELWSPSEGRTEACLFGRRTLYHRRTRDANCVIGDQEKDEEKIVENCECSAVDFECEFNHRRDADGNCVLVESTEALPNDDTCRGSSEFWYERTPYRKVPISSCEGGLRLDQGTAHRCPGIKGHGFFFWLFILAIPCLFAGFVGYWFYHKSGLARGTIRLPGPEGNSRYTSSSGALSTLASVPWFLIGLGGIAWEWASSKFGSASTRFRTRRGYRHIPVDEDAQILRFEDEE</sequence>
<name>A0ACB8UAT1_9APHY</name>
<gene>
    <name evidence="1" type="ORF">BDY19DRAFT_930154</name>
</gene>
<protein>
    <submittedName>
        <fullName evidence="1">Oligoxyloglucan reducing end-specific cellobiohydrolase</fullName>
    </submittedName>
</protein>